<keyword evidence="6 11" id="KW-0812">Transmembrane</keyword>
<evidence type="ECO:0000256" key="11">
    <source>
        <dbReference type="RuleBase" id="RU363032"/>
    </source>
</evidence>
<comment type="subcellular location">
    <subcellularLocation>
        <location evidence="1">Cell inner membrane</location>
        <topology evidence="1">Multi-pass membrane protein</topology>
    </subcellularLocation>
    <subcellularLocation>
        <location evidence="11">Cell membrane</location>
        <topology evidence="11">Multi-pass membrane protein</topology>
    </subcellularLocation>
</comment>
<evidence type="ECO:0000256" key="2">
    <source>
        <dbReference type="ARBA" id="ARBA00007069"/>
    </source>
</evidence>
<dbReference type="CDD" id="cd06261">
    <property type="entry name" value="TM_PBP2"/>
    <property type="match status" value="1"/>
</dbReference>
<feature type="domain" description="ABC transmembrane type-1" evidence="12">
    <location>
        <begin position="73"/>
        <end position="265"/>
    </location>
</feature>
<proteinExistence type="inferred from homology"/>
<reference evidence="13" key="2">
    <citation type="submission" date="2020-09" db="EMBL/GenBank/DDBJ databases">
        <authorList>
            <person name="Sun Q."/>
            <person name="Zhou Y."/>
        </authorList>
    </citation>
    <scope>NUCLEOTIDE SEQUENCE</scope>
    <source>
        <strain evidence="13">CGMCC 1.6293</strain>
    </source>
</reference>
<dbReference type="PANTHER" id="PTHR43848">
    <property type="entry name" value="PUTRESCINE TRANSPORT SYSTEM PERMEASE PROTEIN POTI"/>
    <property type="match status" value="1"/>
</dbReference>
<dbReference type="PANTHER" id="PTHR43848:SF5">
    <property type="entry name" value="SPERMIDINE_PUTRESCINE TRANSPORT SYSTEM PERMEASE PROTEIN POTC"/>
    <property type="match status" value="1"/>
</dbReference>
<evidence type="ECO:0000256" key="7">
    <source>
        <dbReference type="ARBA" id="ARBA00022989"/>
    </source>
</evidence>
<evidence type="ECO:0000256" key="1">
    <source>
        <dbReference type="ARBA" id="ARBA00004429"/>
    </source>
</evidence>
<dbReference type="InterPro" id="IPR051789">
    <property type="entry name" value="Bact_Polyamine_Transport"/>
</dbReference>
<dbReference type="GO" id="GO:0055085">
    <property type="term" value="P:transmembrane transport"/>
    <property type="evidence" value="ECO:0007669"/>
    <property type="project" value="InterPro"/>
</dbReference>
<accession>A0A917SI71</accession>
<keyword evidence="3 11" id="KW-0813">Transport</keyword>
<dbReference type="Gene3D" id="1.10.3720.10">
    <property type="entry name" value="MetI-like"/>
    <property type="match status" value="1"/>
</dbReference>
<evidence type="ECO:0000256" key="5">
    <source>
        <dbReference type="ARBA" id="ARBA00022519"/>
    </source>
</evidence>
<keyword evidence="4" id="KW-1003">Cell membrane</keyword>
<dbReference type="InterPro" id="IPR035906">
    <property type="entry name" value="MetI-like_sf"/>
</dbReference>
<feature type="transmembrane region" description="Helical" evidence="11">
    <location>
        <begin position="247"/>
        <end position="268"/>
    </location>
</feature>
<gene>
    <name evidence="13" type="ORF">GCM10011534_00540</name>
</gene>
<sequence>MAEAIRKGPRARDLKAMPGFKTVAWLCIIALYLPLAVLVIFSFNDNRSVVRWTEFSFRWYEAALSNDGIRNATWVSVKIAFVATVVATAAATMAALATTRTASFRGQGLAYGIINQPLMIPEIVTAIATLSLFALIKTATGVTGIGYLMAAHTAFCIPFAFMPIRARLEDMTLVLEQAGADLYATPWQTFRHITLPLLMPGIVAGAMLAFVVSLDDVIITLMVAGPGETTLPIYILGAIRRGITPEINAVSTILVGVSVLLVVLLFFVQRRMEK</sequence>
<evidence type="ECO:0000256" key="3">
    <source>
        <dbReference type="ARBA" id="ARBA00022448"/>
    </source>
</evidence>
<comment type="function">
    <text evidence="9">Required for the activity of the bacterial periplasmic transport system of putrescine and spermidine.</text>
</comment>
<feature type="transmembrane region" description="Helical" evidence="11">
    <location>
        <begin position="20"/>
        <end position="43"/>
    </location>
</feature>
<evidence type="ECO:0000256" key="4">
    <source>
        <dbReference type="ARBA" id="ARBA00022475"/>
    </source>
</evidence>
<evidence type="ECO:0000256" key="10">
    <source>
        <dbReference type="ARBA" id="ARBA00039580"/>
    </source>
</evidence>
<feature type="transmembrane region" description="Helical" evidence="11">
    <location>
        <begin position="197"/>
        <end position="227"/>
    </location>
</feature>
<feature type="transmembrane region" description="Helical" evidence="11">
    <location>
        <begin position="142"/>
        <end position="161"/>
    </location>
</feature>
<evidence type="ECO:0000256" key="9">
    <source>
        <dbReference type="ARBA" id="ARBA00037216"/>
    </source>
</evidence>
<dbReference type="SUPFAM" id="SSF161098">
    <property type="entry name" value="MetI-like"/>
    <property type="match status" value="1"/>
</dbReference>
<reference evidence="13" key="1">
    <citation type="journal article" date="2014" name="Int. J. Syst. Evol. Microbiol.">
        <title>Complete genome sequence of Corynebacterium casei LMG S-19264T (=DSM 44701T), isolated from a smear-ripened cheese.</title>
        <authorList>
            <consortium name="US DOE Joint Genome Institute (JGI-PGF)"/>
            <person name="Walter F."/>
            <person name="Albersmeier A."/>
            <person name="Kalinowski J."/>
            <person name="Ruckert C."/>
        </authorList>
    </citation>
    <scope>NUCLEOTIDE SEQUENCE</scope>
    <source>
        <strain evidence="13">CGMCC 1.6293</strain>
    </source>
</reference>
<dbReference type="EMBL" id="BMLF01000001">
    <property type="protein sequence ID" value="GGL82364.1"/>
    <property type="molecule type" value="Genomic_DNA"/>
</dbReference>
<name>A0A917SI71_9RHOB</name>
<comment type="similarity">
    <text evidence="2">Belongs to the binding-protein-dependent transport system permease family. CysTW subfamily.</text>
</comment>
<dbReference type="GO" id="GO:0005886">
    <property type="term" value="C:plasma membrane"/>
    <property type="evidence" value="ECO:0007669"/>
    <property type="project" value="UniProtKB-SubCell"/>
</dbReference>
<evidence type="ECO:0000256" key="6">
    <source>
        <dbReference type="ARBA" id="ARBA00022692"/>
    </source>
</evidence>
<evidence type="ECO:0000259" key="12">
    <source>
        <dbReference type="PROSITE" id="PS50928"/>
    </source>
</evidence>
<dbReference type="AlphaFoldDB" id="A0A917SI71"/>
<keyword evidence="7 11" id="KW-1133">Transmembrane helix</keyword>
<dbReference type="Proteomes" id="UP000649829">
    <property type="component" value="Unassembled WGS sequence"/>
</dbReference>
<keyword evidence="5" id="KW-0997">Cell inner membrane</keyword>
<dbReference type="PROSITE" id="PS50928">
    <property type="entry name" value="ABC_TM1"/>
    <property type="match status" value="1"/>
</dbReference>
<dbReference type="RefSeq" id="WP_036538152.1">
    <property type="nucleotide sequence ID" value="NZ_BMLF01000001.1"/>
</dbReference>
<comment type="caution">
    <text evidence="13">The sequence shown here is derived from an EMBL/GenBank/DDBJ whole genome shotgun (WGS) entry which is preliminary data.</text>
</comment>
<keyword evidence="14" id="KW-1185">Reference proteome</keyword>
<dbReference type="Pfam" id="PF00528">
    <property type="entry name" value="BPD_transp_1"/>
    <property type="match status" value="1"/>
</dbReference>
<feature type="transmembrane region" description="Helical" evidence="11">
    <location>
        <begin position="79"/>
        <end position="97"/>
    </location>
</feature>
<feature type="transmembrane region" description="Helical" evidence="11">
    <location>
        <begin position="118"/>
        <end position="136"/>
    </location>
</feature>
<evidence type="ECO:0000256" key="8">
    <source>
        <dbReference type="ARBA" id="ARBA00023136"/>
    </source>
</evidence>
<evidence type="ECO:0000313" key="14">
    <source>
        <dbReference type="Proteomes" id="UP000649829"/>
    </source>
</evidence>
<keyword evidence="8 11" id="KW-0472">Membrane</keyword>
<protein>
    <recommendedName>
        <fullName evidence="10">Spermidine/putrescine transport system permease protein PotC</fullName>
    </recommendedName>
</protein>
<dbReference type="InterPro" id="IPR000515">
    <property type="entry name" value="MetI-like"/>
</dbReference>
<organism evidence="13 14">
    <name type="scientific">Pseudooceanicola nanhaiensis</name>
    <dbReference type="NCBI Taxonomy" id="375761"/>
    <lineage>
        <taxon>Bacteria</taxon>
        <taxon>Pseudomonadati</taxon>
        <taxon>Pseudomonadota</taxon>
        <taxon>Alphaproteobacteria</taxon>
        <taxon>Rhodobacterales</taxon>
        <taxon>Paracoccaceae</taxon>
        <taxon>Pseudooceanicola</taxon>
    </lineage>
</organism>
<evidence type="ECO:0000313" key="13">
    <source>
        <dbReference type="EMBL" id="GGL82364.1"/>
    </source>
</evidence>